<comment type="caution">
    <text evidence="1">The sequence shown here is derived from an EMBL/GenBank/DDBJ whole genome shotgun (WGS) entry which is preliminary data.</text>
</comment>
<proteinExistence type="predicted"/>
<dbReference type="Proteomes" id="UP000078428">
    <property type="component" value="Unassembled WGS sequence"/>
</dbReference>
<reference evidence="1 2" key="1">
    <citation type="submission" date="2016-04" db="EMBL/GenBank/DDBJ databases">
        <title>Draft genome sequence of freshwater magnetotactic bacteria Magnetospirillum marisnigri SP-1 and Magnetospirillum moscoviense BB-1.</title>
        <authorList>
            <person name="Koziaeva V."/>
            <person name="Dziuba M.V."/>
            <person name="Ivanov T.M."/>
            <person name="Kuznetsov B."/>
            <person name="Grouzdev D.S."/>
        </authorList>
    </citation>
    <scope>NUCLEOTIDE SEQUENCE [LARGE SCALE GENOMIC DNA]</scope>
    <source>
        <strain evidence="1 2">SP-1</strain>
    </source>
</reference>
<keyword evidence="2" id="KW-1185">Reference proteome</keyword>
<name>A0A178MJP5_9PROT</name>
<gene>
    <name evidence="1" type="ORF">A6A04_20185</name>
</gene>
<dbReference type="AlphaFoldDB" id="A0A178MJP5"/>
<protein>
    <submittedName>
        <fullName evidence="1">Uncharacterized protein</fullName>
    </submittedName>
</protein>
<sequence>MANCKKTICDTVFIAGSDSGEIGIVTVTLFSIATIAQGLKIGEIVTPALIPGDDVVNLNRPLFSFDSTSFAPPFGAAENVIAEAAWNIPG</sequence>
<dbReference type="EMBL" id="LWQT01000076">
    <property type="protein sequence ID" value="OAN48328.1"/>
    <property type="molecule type" value="Genomic_DNA"/>
</dbReference>
<evidence type="ECO:0000313" key="2">
    <source>
        <dbReference type="Proteomes" id="UP000078428"/>
    </source>
</evidence>
<organism evidence="1 2">
    <name type="scientific">Paramagnetospirillum marisnigri</name>
    <dbReference type="NCBI Taxonomy" id="1285242"/>
    <lineage>
        <taxon>Bacteria</taxon>
        <taxon>Pseudomonadati</taxon>
        <taxon>Pseudomonadota</taxon>
        <taxon>Alphaproteobacteria</taxon>
        <taxon>Rhodospirillales</taxon>
        <taxon>Magnetospirillaceae</taxon>
        <taxon>Paramagnetospirillum</taxon>
    </lineage>
</organism>
<accession>A0A178MJP5</accession>
<evidence type="ECO:0000313" key="1">
    <source>
        <dbReference type="EMBL" id="OAN48328.1"/>
    </source>
</evidence>